<evidence type="ECO:0000256" key="11">
    <source>
        <dbReference type="ARBA" id="ARBA00023224"/>
    </source>
</evidence>
<dbReference type="EnsemblMetazoa" id="Aqu2.1.30168_001">
    <property type="protein sequence ID" value="Aqu2.1.30168_001"/>
    <property type="gene ID" value="Aqu2.1.30168"/>
</dbReference>
<sequence length="2790" mass="308558">MTFRYMPPNNLLSFSLDTVNSIDTIGRLKGIPSIHTNEGNKFCFSFLQNYEENTINILGIYIGTQENEEVQYSIKSRINGVARIGTVKPGQIKEELYQYTSYSNFETDLSFNPPRVKGMVPLRSISDYTGIIVETVDSSHKISVMGFSDGAKTSDGFTAVPMVDMSNIISTDYQYSVFTAGGKDSSIAAITTCDDFETAENVTVDATLVSQQGSFLPFNGSTLPFQSHYTSVITGSDDLLSSINVIATQPIGFMTGHECSKIPIDQVGCDHLIEQVPPSYTWGYNFLTAPFHTNNFGYILKLLPGKDFGTNFKIFCTINATVTVDTTVKNFVRTDRLVANRGIFSITTQSYCTIQSNKPLAVMQYATSHPANDSNSVPITSVDTIKNIGDPAMVWVPAVSQYLNKYLITNDVSIRSQSFTSNGIYVTVLPHCFNASAILDNGIPLENNASNWDTFHCDDVTDICGYGVSLDILQGTHLLKHIDSSCSFGAIMFGWGYKKGYAYPAGFGMRPIGVTFYSIEPLISSAPESGLVSVTVYRSGDLSEASSVQVGAFMSSKPNAATIGEDLESRTETVYFVANEFSATVNFTFINDYLPEQDEVFDVKFVNHHKINIGTPQVQELTILGDSPIVTGGGSSPGTGPNVVVQEGDSEVKVCITLSGLADSSYPEPVEFLFTPMEKSEALQPAQDEDYDNTTIAVIMPPGDTEVCAHISTVEDMIYNEPNEQFCINVTSNVSVGIFYPAQCQITVTIIDIGTRGSIDISRRLKGIPKSNTTEGNRFCLSFFEPPIPTIFLIKIGTLESFPVKYHISSGVNGINKTNTVEPGSINTEQYRYIPGNNESRFADDEPLIANMTIDFFNSRDINDFTGIEIKTVNSSHKISVTCFSKTTIRDDILYPAAVDSFVAVPIFNVGSIAQQYNYSMFNQYGNDDLYSQTVAAIVACDTIAAGGITLGYSNTSIPGHYFGTLDQRGLRSSQIKFKKYYTPYIPSSPAGTDVYATQPIGFMIGHTCLFYKSYYCDYLIEQVPPSYTWGYNFLIGPFRSLSMYSTILKFLPSKEIGTNFKIFCANSTSVTINVLVQNFTKADHMVSNRGIFNIGLQDYCTVQSNKPLAVMLYLELFQLIRKSIPDMVWIPPVSQYLNRYLVTIDATSYSFYRGVYVTVLPHCFDASAVLDNGIPLESNASNWHTFHCDNITDSCGYGIPVHMRQLGTHLLEHTDPSCSFGAIMFDFRYGKGYAYPAGFGMRPIGVTFYSIEPLISSAPESGLVSVNVYRSGDVSEASSVQVGTFMSSKSNAAMIGEDLESQTKTINFAANEFLATVNFSFLSDSVPELDEVFLVSFVEHQNINIGTPSEVELTILGVESNILKFTADNYCVHEGNTSVYVCVEKSRDTVDSVSLKITAMEDSIPSAAENIFDFVAETKTIDFPGPSKQACAQFQIIQDPFVDFKESIETFNVNFTATGDLGSGQMMATDKSIVTIYESLPEIFADSISGANNVFVPESQENVTVCVNRTFNFSCTRNVTFRAMDSALSINAKSGSDFVAETKEMPFTSDDLRVCAKFIIINDDIVEKNESFLITVMAQDHIPTVLTINITITDEDDAAVISFTNDTYTFPENIDLDAQVCVETTKELSDDIRINFTTRSSDFDGAATADSDYISKSETKTLRSGSRTVCINIEIKPDVTREPTEFFYVQLEVLNLVELMNNSYYGPSRLNVSDSEPAVVYITDTSVTGCESVYADLILLISESSNVHQYKAIMSLSDDFYDRLNESEFINGTIQQLVKDINYNLSGRIIGNFTLFFIELLNSDEIYPDDDPENVSLLITLIANNQTNWLNQHIADDLGNLLGSTITDVVRFDGCPTSSTTLLSDSGDPKLTLTIKWPETNIGEIAVVNCPCGSNGTSAGGTLNASRNCGGDFTNGALWQAPSVLKCKLRDLARMICQLKDRLFPGVSYASVIDMLKELKSITSNSSEIGYTEVAAVVSVLEAAAEFANTIAENTMLITSLFEVIDNILAVNQEILIECQALSNSSSRILAIISNMAAIINVTDASTSRHVIKSHRYFAVSVYKSNFEGFGGQTLSINLTDFSESNVNSYNITLEPEGNIVSSTGSVTLPSNILNSSNINRITNAVYFTDSLFLRRRSNYFDHDVSSIVISASILRDFNAIKELESPVNLSFQLNPNINGSFPQCVFWDQSLNSGYGDWSSDNCNTSYDSVTQAIKCFCNHLTSFAVIQDVSPTEPSTEFRVYYLDSVSYIGIIISIICLIITIVLYLYNKDLRLSNHSQMLLNHCFALIGLYLSFVTSIHARNINSFCAVSGFMLQFFFLVCLSLMSAEVIGLYINIVMNSYMKMFYIKVTLVSWIAPIFIVIFCFSPSYTNYIKYSSNFCRAFDTPFYIGIVIPFIITYSFIWIVFIIIVISLLMSSKIKDSNKKTVLKPSYKYQLTKSLAHSTLFCLSSVLMLLMTEDTFTNKAIRDLVASLFVLLTGCHGLFLFIVHCLCTKDFYCICKKVSFGIKSLLLHTVQKKPSESTDRIFDDTMESTNQYLETILNSNMCQENISSNLEQLVKYSISASQIKLQEAVGQGEFGIVYRAFLATDKDIPQVVAVKTLKGLFSRSDVTSIVEESLIMSNFDHPNVLSLIGVSLDLGPAPCIIMPFMSRGSLLSYLKNDRLNITITDGNDEEIILNVRKHLLSICLQVANGMCYLASKYFVHRDLAARNCMIDNNGVIKVADFGLSEEVYTKTYFNQFKDKSDAESVKLPIKWMCPNDRPLFSELNTSINALIDPLAQYLSLQL</sequence>
<dbReference type="InterPro" id="IPR057244">
    <property type="entry name" value="GAIN_B"/>
</dbReference>
<feature type="transmembrane region" description="Helical" evidence="13">
    <location>
        <begin position="2282"/>
        <end position="2303"/>
    </location>
</feature>
<keyword evidence="12" id="KW-0547">Nucleotide-binding</keyword>
<evidence type="ECO:0000259" key="14">
    <source>
        <dbReference type="PROSITE" id="PS50011"/>
    </source>
</evidence>
<dbReference type="PROSITE" id="PS00109">
    <property type="entry name" value="PROTEIN_KINASE_TYR"/>
    <property type="match status" value="1"/>
</dbReference>
<feature type="transmembrane region" description="Helical" evidence="13">
    <location>
        <begin position="2249"/>
        <end position="2270"/>
    </location>
</feature>
<dbReference type="PROSITE" id="PS50011">
    <property type="entry name" value="PROTEIN_KINASE_DOM"/>
    <property type="match status" value="1"/>
</dbReference>
<keyword evidence="12" id="KW-0067">ATP-binding</keyword>
<feature type="transmembrane region" description="Helical" evidence="13">
    <location>
        <begin position="2391"/>
        <end position="2418"/>
    </location>
</feature>
<evidence type="ECO:0008006" key="18">
    <source>
        <dbReference type="Google" id="ProtNLM"/>
    </source>
</evidence>
<dbReference type="InterPro" id="IPR000719">
    <property type="entry name" value="Prot_kinase_dom"/>
</dbReference>
<comment type="subcellular location">
    <subcellularLocation>
        <location evidence="1">Membrane</location>
        <topology evidence="1">Multi-pass membrane protein</topology>
    </subcellularLocation>
</comment>
<evidence type="ECO:0000259" key="15">
    <source>
        <dbReference type="PROSITE" id="PS50221"/>
    </source>
</evidence>
<dbReference type="SMART" id="SM00220">
    <property type="entry name" value="S_TKc"/>
    <property type="match status" value="1"/>
</dbReference>
<reference evidence="17" key="1">
    <citation type="submission" date="2017-05" db="UniProtKB">
        <authorList>
            <consortium name="EnsemblMetazoa"/>
        </authorList>
    </citation>
    <scope>IDENTIFICATION</scope>
</reference>
<feature type="domain" description="GAIN-B" evidence="15">
    <location>
        <begin position="2079"/>
        <end position="2236"/>
    </location>
</feature>
<proteinExistence type="predicted"/>
<dbReference type="InParanoid" id="A0A1X7UQX6"/>
<dbReference type="OrthoDB" id="10037534at2759"/>
<organism evidence="17">
    <name type="scientific">Amphimedon queenslandica</name>
    <name type="common">Sponge</name>
    <dbReference type="NCBI Taxonomy" id="400682"/>
    <lineage>
        <taxon>Eukaryota</taxon>
        <taxon>Metazoa</taxon>
        <taxon>Porifera</taxon>
        <taxon>Demospongiae</taxon>
        <taxon>Heteroscleromorpha</taxon>
        <taxon>Haplosclerida</taxon>
        <taxon>Niphatidae</taxon>
        <taxon>Amphimedon</taxon>
    </lineage>
</organism>
<feature type="transmembrane region" description="Helical" evidence="13">
    <location>
        <begin position="2439"/>
        <end position="2460"/>
    </location>
</feature>
<dbReference type="GO" id="GO:0007166">
    <property type="term" value="P:cell surface receptor signaling pathway"/>
    <property type="evidence" value="ECO:0007669"/>
    <property type="project" value="InterPro"/>
</dbReference>
<dbReference type="InterPro" id="IPR035234">
    <property type="entry name" value="IgGFc-bd_N"/>
</dbReference>
<protein>
    <recommendedName>
        <fullName evidence="18">Calx-beta domain-containing protein</fullName>
    </recommendedName>
</protein>
<dbReference type="InterPro" id="IPR000203">
    <property type="entry name" value="GPS"/>
</dbReference>
<keyword evidence="3" id="KW-0732">Signal</keyword>
<keyword evidence="9" id="KW-1015">Disulfide bond</keyword>
<evidence type="ECO:0000256" key="6">
    <source>
        <dbReference type="ARBA" id="ARBA00022989"/>
    </source>
</evidence>
<dbReference type="InterPro" id="IPR008266">
    <property type="entry name" value="Tyr_kinase_AS"/>
</dbReference>
<evidence type="ECO:0000256" key="1">
    <source>
        <dbReference type="ARBA" id="ARBA00004141"/>
    </source>
</evidence>
<evidence type="ECO:0000256" key="10">
    <source>
        <dbReference type="ARBA" id="ARBA00023170"/>
    </source>
</evidence>
<keyword evidence="2 13" id="KW-0812">Transmembrane</keyword>
<evidence type="ECO:0000313" key="17">
    <source>
        <dbReference type="EnsemblMetazoa" id="Aqu2.1.30168_001"/>
    </source>
</evidence>
<feature type="transmembrane region" description="Helical" evidence="13">
    <location>
        <begin position="2315"/>
        <end position="2336"/>
    </location>
</feature>
<evidence type="ECO:0000256" key="5">
    <source>
        <dbReference type="ARBA" id="ARBA00022837"/>
    </source>
</evidence>
<dbReference type="Pfam" id="PF00002">
    <property type="entry name" value="7tm_2"/>
    <property type="match status" value="1"/>
</dbReference>
<dbReference type="InterPro" id="IPR020635">
    <property type="entry name" value="Tyr_kinase_cat_dom"/>
</dbReference>
<feature type="binding site" evidence="12">
    <location>
        <position position="2603"/>
    </location>
    <ligand>
        <name>ATP</name>
        <dbReference type="ChEBI" id="CHEBI:30616"/>
    </ligand>
</feature>
<dbReference type="PROSITE" id="PS50221">
    <property type="entry name" value="GAIN_B"/>
    <property type="match status" value="1"/>
</dbReference>
<dbReference type="STRING" id="400682.A0A1X7UQX6"/>
<dbReference type="Pfam" id="PF01825">
    <property type="entry name" value="GPS"/>
    <property type="match status" value="1"/>
</dbReference>
<dbReference type="SUPFAM" id="SSF141072">
    <property type="entry name" value="CalX-like"/>
    <property type="match status" value="6"/>
</dbReference>
<dbReference type="InterPro" id="IPR036445">
    <property type="entry name" value="GPCR_2_extracell_dom_sf"/>
</dbReference>
<evidence type="ECO:0000256" key="12">
    <source>
        <dbReference type="PROSITE-ProRule" id="PRU10141"/>
    </source>
</evidence>
<evidence type="ECO:0000256" key="4">
    <source>
        <dbReference type="ARBA" id="ARBA00022737"/>
    </source>
</evidence>
<feature type="domain" description="Protein kinase" evidence="14">
    <location>
        <begin position="2571"/>
        <end position="2790"/>
    </location>
</feature>
<evidence type="ECO:0000256" key="9">
    <source>
        <dbReference type="ARBA" id="ARBA00023157"/>
    </source>
</evidence>
<accession>A0A1X7UQX6</accession>
<dbReference type="GO" id="GO:0004713">
    <property type="term" value="F:protein tyrosine kinase activity"/>
    <property type="evidence" value="ECO:0007669"/>
    <property type="project" value="InterPro"/>
</dbReference>
<keyword evidence="6 13" id="KW-1133">Transmembrane helix</keyword>
<dbReference type="Pfam" id="PF03160">
    <property type="entry name" value="Calx-beta"/>
    <property type="match status" value="6"/>
</dbReference>
<evidence type="ECO:0000259" key="16">
    <source>
        <dbReference type="PROSITE" id="PS50261"/>
    </source>
</evidence>
<dbReference type="GO" id="GO:0016020">
    <property type="term" value="C:membrane"/>
    <property type="evidence" value="ECO:0007669"/>
    <property type="project" value="UniProtKB-SubCell"/>
</dbReference>
<name>A0A1X7UQX6_AMPQE</name>
<evidence type="ECO:0000256" key="2">
    <source>
        <dbReference type="ARBA" id="ARBA00022692"/>
    </source>
</evidence>
<dbReference type="SUPFAM" id="SSF56112">
    <property type="entry name" value="Protein kinase-like (PK-like)"/>
    <property type="match status" value="1"/>
</dbReference>
<dbReference type="Gene3D" id="2.60.40.2030">
    <property type="match status" value="6"/>
</dbReference>
<dbReference type="GO" id="GO:0004930">
    <property type="term" value="F:G protein-coupled receptor activity"/>
    <property type="evidence" value="ECO:0007669"/>
    <property type="project" value="UniProtKB-KW"/>
</dbReference>
<feature type="transmembrane region" description="Helical" evidence="13">
    <location>
        <begin position="2348"/>
        <end position="2371"/>
    </location>
</feature>
<dbReference type="PROSITE" id="PS00107">
    <property type="entry name" value="PROTEIN_KINASE_ATP"/>
    <property type="match status" value="1"/>
</dbReference>
<evidence type="ECO:0000256" key="7">
    <source>
        <dbReference type="ARBA" id="ARBA00023040"/>
    </source>
</evidence>
<feature type="domain" description="G-protein coupled receptors family 2 profile 2" evidence="16">
    <location>
        <begin position="2246"/>
        <end position="2496"/>
    </location>
</feature>
<dbReference type="PANTHER" id="PTHR47767">
    <property type="entry name" value="ADHESION G PROTEIN-COUPLED RECEPTOR G7"/>
    <property type="match status" value="1"/>
</dbReference>
<dbReference type="InterPro" id="IPR017981">
    <property type="entry name" value="GPCR_2-like_7TM"/>
</dbReference>
<evidence type="ECO:0000256" key="13">
    <source>
        <dbReference type="SAM" id="Phobius"/>
    </source>
</evidence>
<keyword evidence="5" id="KW-0106">Calcium</keyword>
<dbReference type="Pfam" id="PF17517">
    <property type="entry name" value="IgGFc_binding"/>
    <property type="match status" value="2"/>
</dbReference>
<dbReference type="SMART" id="SM00303">
    <property type="entry name" value="GPS"/>
    <property type="match status" value="1"/>
</dbReference>
<dbReference type="SMART" id="SM00219">
    <property type="entry name" value="TyrKc"/>
    <property type="match status" value="1"/>
</dbReference>
<evidence type="ECO:0000256" key="8">
    <source>
        <dbReference type="ARBA" id="ARBA00023136"/>
    </source>
</evidence>
<dbReference type="InterPro" id="IPR000832">
    <property type="entry name" value="GPCR_2_secretin-like"/>
</dbReference>
<evidence type="ECO:0000256" key="3">
    <source>
        <dbReference type="ARBA" id="ARBA00022729"/>
    </source>
</evidence>
<dbReference type="InterPro" id="IPR001245">
    <property type="entry name" value="Ser-Thr/Tyr_kinase_cat_dom"/>
</dbReference>
<dbReference type="Gene3D" id="1.20.1070.10">
    <property type="entry name" value="Rhodopsin 7-helix transmembrane proteins"/>
    <property type="match status" value="1"/>
</dbReference>
<dbReference type="eggNOG" id="KOG1095">
    <property type="taxonomic scope" value="Eukaryota"/>
</dbReference>
<dbReference type="InterPro" id="IPR046338">
    <property type="entry name" value="GAIN_dom_sf"/>
</dbReference>
<dbReference type="SUPFAM" id="SSF111418">
    <property type="entry name" value="Hormone receptor domain"/>
    <property type="match status" value="1"/>
</dbReference>
<dbReference type="Gene3D" id="1.10.510.10">
    <property type="entry name" value="Transferase(Phosphotransferase) domain 1"/>
    <property type="match status" value="1"/>
</dbReference>
<dbReference type="Gene3D" id="3.30.200.20">
    <property type="entry name" value="Phosphorylase Kinase, domain 1"/>
    <property type="match status" value="1"/>
</dbReference>
<dbReference type="eggNOG" id="KOG4193">
    <property type="taxonomic scope" value="Eukaryota"/>
</dbReference>
<keyword evidence="7" id="KW-0297">G-protein coupled receptor</keyword>
<dbReference type="PROSITE" id="PS50261">
    <property type="entry name" value="G_PROTEIN_RECEP_F2_4"/>
    <property type="match status" value="1"/>
</dbReference>
<dbReference type="InterPro" id="IPR011009">
    <property type="entry name" value="Kinase-like_dom_sf"/>
</dbReference>
<keyword evidence="11" id="KW-0807">Transducer</keyword>
<keyword evidence="10" id="KW-0675">Receptor</keyword>
<dbReference type="InterPro" id="IPR003644">
    <property type="entry name" value="Calx_beta"/>
</dbReference>
<dbReference type="Pfam" id="PF07714">
    <property type="entry name" value="PK_Tyr_Ser-Thr"/>
    <property type="match status" value="1"/>
</dbReference>
<feature type="transmembrane region" description="Helical" evidence="13">
    <location>
        <begin position="2472"/>
        <end position="2495"/>
    </location>
</feature>
<keyword evidence="8 13" id="KW-0472">Membrane</keyword>
<dbReference type="PRINTS" id="PR00109">
    <property type="entry name" value="TYRKINASE"/>
</dbReference>
<dbReference type="Gene3D" id="2.60.220.50">
    <property type="match status" value="1"/>
</dbReference>
<keyword evidence="4" id="KW-0677">Repeat</keyword>
<dbReference type="InterPro" id="IPR053066">
    <property type="entry name" value="ADGR_G7"/>
</dbReference>
<dbReference type="GO" id="GO:0005524">
    <property type="term" value="F:ATP binding"/>
    <property type="evidence" value="ECO:0007669"/>
    <property type="project" value="UniProtKB-UniRule"/>
</dbReference>
<dbReference type="InterPro" id="IPR017441">
    <property type="entry name" value="Protein_kinase_ATP_BS"/>
</dbReference>
<dbReference type="InterPro" id="IPR038081">
    <property type="entry name" value="CalX-like_sf"/>
</dbReference>